<keyword evidence="1" id="KW-0732">Signal</keyword>
<dbReference type="EMBL" id="KZ559157">
    <property type="protein sequence ID" value="PLB35851.1"/>
    <property type="molecule type" value="Genomic_DNA"/>
</dbReference>
<gene>
    <name evidence="2" type="ORF">BDW47DRAFT_109610</name>
</gene>
<protein>
    <recommendedName>
        <fullName evidence="4">Secreted protein</fullName>
    </recommendedName>
</protein>
<name>A0A2I2F5G4_ASPCN</name>
<accession>A0A2I2F5G4</accession>
<dbReference type="Proteomes" id="UP000234585">
    <property type="component" value="Unassembled WGS sequence"/>
</dbReference>
<evidence type="ECO:0000313" key="3">
    <source>
        <dbReference type="Proteomes" id="UP000234585"/>
    </source>
</evidence>
<evidence type="ECO:0008006" key="4">
    <source>
        <dbReference type="Google" id="ProtNLM"/>
    </source>
</evidence>
<reference evidence="2 3" key="1">
    <citation type="submission" date="2017-12" db="EMBL/GenBank/DDBJ databases">
        <authorList>
            <consortium name="DOE Joint Genome Institute"/>
            <person name="Haridas S."/>
            <person name="Kjaerbolling I."/>
            <person name="Vesth T.C."/>
            <person name="Frisvad J.C."/>
            <person name="Nybo J.L."/>
            <person name="Theobald S."/>
            <person name="Kuo A."/>
            <person name="Bowyer P."/>
            <person name="Matsuda Y."/>
            <person name="Mondo S."/>
            <person name="Lyhne E.K."/>
            <person name="Kogle M.E."/>
            <person name="Clum A."/>
            <person name="Lipzen A."/>
            <person name="Salamov A."/>
            <person name="Ngan C.Y."/>
            <person name="Daum C."/>
            <person name="Chiniquy J."/>
            <person name="Barry K."/>
            <person name="LaButti K."/>
            <person name="Simmons B.A."/>
            <person name="Magnuson J.K."/>
            <person name="Mortensen U.H."/>
            <person name="Larsen T.O."/>
            <person name="Grigoriev I.V."/>
            <person name="Baker S.E."/>
            <person name="Andersen M.R."/>
            <person name="Nordberg H.P."/>
            <person name="Cantor M.N."/>
            <person name="Hua S.X."/>
        </authorList>
    </citation>
    <scope>NUCLEOTIDE SEQUENCE [LARGE SCALE GENOMIC DNA]</scope>
    <source>
        <strain evidence="2 3">CBS 102.13</strain>
    </source>
</reference>
<keyword evidence="3" id="KW-1185">Reference proteome</keyword>
<feature type="signal peptide" evidence="1">
    <location>
        <begin position="1"/>
        <end position="16"/>
    </location>
</feature>
<evidence type="ECO:0000256" key="1">
    <source>
        <dbReference type="SAM" id="SignalP"/>
    </source>
</evidence>
<dbReference type="GeneID" id="36520665"/>
<dbReference type="RefSeq" id="XP_024669863.1">
    <property type="nucleotide sequence ID" value="XM_024813505.1"/>
</dbReference>
<evidence type="ECO:0000313" key="2">
    <source>
        <dbReference type="EMBL" id="PLB35851.1"/>
    </source>
</evidence>
<sequence>MSAVLLFLPTLALTLTFFVLRSMSTISIRCLCSSSRRGVFVRGIPWILSTSVTSPIATSSFKNCSTVSLCPLRQA</sequence>
<feature type="chain" id="PRO_5014132377" description="Secreted protein" evidence="1">
    <location>
        <begin position="17"/>
        <end position="75"/>
    </location>
</feature>
<dbReference type="AlphaFoldDB" id="A0A2I2F5G4"/>
<proteinExistence type="predicted"/>
<organism evidence="2 3">
    <name type="scientific">Aspergillus candidus</name>
    <dbReference type="NCBI Taxonomy" id="41067"/>
    <lineage>
        <taxon>Eukaryota</taxon>
        <taxon>Fungi</taxon>
        <taxon>Dikarya</taxon>
        <taxon>Ascomycota</taxon>
        <taxon>Pezizomycotina</taxon>
        <taxon>Eurotiomycetes</taxon>
        <taxon>Eurotiomycetidae</taxon>
        <taxon>Eurotiales</taxon>
        <taxon>Aspergillaceae</taxon>
        <taxon>Aspergillus</taxon>
        <taxon>Aspergillus subgen. Circumdati</taxon>
    </lineage>
</organism>